<accession>F0JL36</accession>
<dbReference type="Proteomes" id="UP000007845">
    <property type="component" value="Chromosome"/>
</dbReference>
<dbReference type="AlphaFoldDB" id="F0JL36"/>
<dbReference type="SUPFAM" id="SSF46689">
    <property type="entry name" value="Homeodomain-like"/>
    <property type="match status" value="1"/>
</dbReference>
<dbReference type="InterPro" id="IPR036271">
    <property type="entry name" value="Tet_transcr_reg_TetR-rel_C_sf"/>
</dbReference>
<protein>
    <submittedName>
        <fullName evidence="4">Transcriptional regulator, TetR family</fullName>
    </submittedName>
</protein>
<dbReference type="eggNOG" id="COG1309">
    <property type="taxonomic scope" value="Bacteria"/>
</dbReference>
<evidence type="ECO:0000259" key="3">
    <source>
        <dbReference type="PROSITE" id="PS50977"/>
    </source>
</evidence>
<dbReference type="Gene3D" id="1.10.357.10">
    <property type="entry name" value="Tetracycline Repressor, domain 2"/>
    <property type="match status" value="1"/>
</dbReference>
<evidence type="ECO:0000313" key="5">
    <source>
        <dbReference type="Proteomes" id="UP000007845"/>
    </source>
</evidence>
<dbReference type="GO" id="GO:0000976">
    <property type="term" value="F:transcription cis-regulatory region binding"/>
    <property type="evidence" value="ECO:0007669"/>
    <property type="project" value="TreeGrafter"/>
</dbReference>
<dbReference type="HOGENOM" id="CLU_069356_45_1_7"/>
<dbReference type="STRING" id="641491.DND132_3432"/>
<dbReference type="PROSITE" id="PS01081">
    <property type="entry name" value="HTH_TETR_1"/>
    <property type="match status" value="1"/>
</dbReference>
<name>F0JL36_9BACT</name>
<proteinExistence type="predicted"/>
<dbReference type="InterPro" id="IPR001647">
    <property type="entry name" value="HTH_TetR"/>
</dbReference>
<keyword evidence="5" id="KW-1185">Reference proteome</keyword>
<dbReference type="InterPro" id="IPR023772">
    <property type="entry name" value="DNA-bd_HTH_TetR-type_CS"/>
</dbReference>
<dbReference type="SMR" id="F0JL36"/>
<sequence length="233" mass="26363">MVTTWSPLLEPTGKRKYGSPALTKNTFENLPEEKRRRVLDEATVEFAEYGYHQASVNRIVDRLGIAKGSLFKYFGNKQGLFEHIFSRAVAGFKKPLKVIRDTPGLDFFERMEMSFLAGTRFVDDHPNLYRIYLKMLFNENFPLRERFLGEIRGAHAKYLRQLIEDGIRAGQLPAALDVDMAVFTLHAVMDRFIQGYAVPSLDNGLAPAASLPDLARALAAFLRHGLADIPSQE</sequence>
<dbReference type="PRINTS" id="PR00455">
    <property type="entry name" value="HTHTETR"/>
</dbReference>
<dbReference type="GO" id="GO:0003700">
    <property type="term" value="F:DNA-binding transcription factor activity"/>
    <property type="evidence" value="ECO:0007669"/>
    <property type="project" value="TreeGrafter"/>
</dbReference>
<dbReference type="KEGG" id="ddn:DND132_3432"/>
<feature type="domain" description="HTH tetR-type" evidence="3">
    <location>
        <begin position="32"/>
        <end position="92"/>
    </location>
</feature>
<dbReference type="InterPro" id="IPR009057">
    <property type="entry name" value="Homeodomain-like_sf"/>
</dbReference>
<gene>
    <name evidence="4" type="ORF">DND132_3432</name>
</gene>
<dbReference type="OrthoDB" id="9812484at2"/>
<dbReference type="InterPro" id="IPR049488">
    <property type="entry name" value="TM_1030-like_C"/>
</dbReference>
<keyword evidence="1 2" id="KW-0238">DNA-binding</keyword>
<evidence type="ECO:0000256" key="1">
    <source>
        <dbReference type="ARBA" id="ARBA00023125"/>
    </source>
</evidence>
<feature type="DNA-binding region" description="H-T-H motif" evidence="2">
    <location>
        <begin position="55"/>
        <end position="74"/>
    </location>
</feature>
<dbReference type="PANTHER" id="PTHR30055">
    <property type="entry name" value="HTH-TYPE TRANSCRIPTIONAL REGULATOR RUTR"/>
    <property type="match status" value="1"/>
</dbReference>
<reference evidence="4 5" key="1">
    <citation type="journal article" date="2011" name="J. Bacteriol.">
        <title>Genome sequence of the mercury-methylating strain Desulfovibrio desulfuricans ND132.</title>
        <authorList>
            <person name="Brown S.D."/>
            <person name="Gilmour C.C."/>
            <person name="Kucken A.M."/>
            <person name="Wall J.D."/>
            <person name="Elias D.A."/>
            <person name="Brandt C.C."/>
            <person name="Podar M."/>
            <person name="Chertkov O."/>
            <person name="Held B."/>
            <person name="Bruce D.C."/>
            <person name="Detter J.C."/>
            <person name="Tapia R."/>
            <person name="Han C.S."/>
            <person name="Goodwin L.A."/>
            <person name="Cheng J.F."/>
            <person name="Pitluck S."/>
            <person name="Woyke T."/>
            <person name="Mikhailova N."/>
            <person name="Ivanova N.N."/>
            <person name="Han J."/>
            <person name="Lucas S."/>
            <person name="Lapidus A.L."/>
            <person name="Land M.L."/>
            <person name="Hauser L.J."/>
            <person name="Palumbo A.V."/>
        </authorList>
    </citation>
    <scope>NUCLEOTIDE SEQUENCE [LARGE SCALE GENOMIC DNA]</scope>
    <source>
        <strain evidence="4 5">ND132</strain>
    </source>
</reference>
<dbReference type="EMBL" id="CP003220">
    <property type="protein sequence ID" value="EGB16635.1"/>
    <property type="molecule type" value="Genomic_DNA"/>
</dbReference>
<dbReference type="Pfam" id="PF00440">
    <property type="entry name" value="TetR_N"/>
    <property type="match status" value="1"/>
</dbReference>
<dbReference type="SUPFAM" id="SSF48498">
    <property type="entry name" value="Tetracyclin repressor-like, C-terminal domain"/>
    <property type="match status" value="1"/>
</dbReference>
<evidence type="ECO:0000313" key="4">
    <source>
        <dbReference type="EMBL" id="EGB16635.1"/>
    </source>
</evidence>
<dbReference type="PANTHER" id="PTHR30055:SF226">
    <property type="entry name" value="HTH-TYPE TRANSCRIPTIONAL REGULATOR PKSA"/>
    <property type="match status" value="1"/>
</dbReference>
<evidence type="ECO:0000256" key="2">
    <source>
        <dbReference type="PROSITE-ProRule" id="PRU00335"/>
    </source>
</evidence>
<dbReference type="PROSITE" id="PS50977">
    <property type="entry name" value="HTH_TETR_2"/>
    <property type="match status" value="1"/>
</dbReference>
<dbReference type="Pfam" id="PF21256">
    <property type="entry name" value="TetR_C_5-like"/>
    <property type="match status" value="1"/>
</dbReference>
<organism evidence="4 5">
    <name type="scientific">Pseudodesulfovibrio mercurii</name>
    <dbReference type="NCBI Taxonomy" id="641491"/>
    <lineage>
        <taxon>Bacteria</taxon>
        <taxon>Pseudomonadati</taxon>
        <taxon>Thermodesulfobacteriota</taxon>
        <taxon>Desulfovibrionia</taxon>
        <taxon>Desulfovibrionales</taxon>
        <taxon>Desulfovibrionaceae</taxon>
    </lineage>
</organism>
<dbReference type="InterPro" id="IPR050109">
    <property type="entry name" value="HTH-type_TetR-like_transc_reg"/>
</dbReference>